<dbReference type="InterPro" id="IPR036034">
    <property type="entry name" value="PDZ_sf"/>
</dbReference>
<organism evidence="4 5">
    <name type="scientific">Jezberella montanilacus</name>
    <dbReference type="NCBI Taxonomy" id="323426"/>
    <lineage>
        <taxon>Bacteria</taxon>
        <taxon>Pseudomonadati</taxon>
        <taxon>Pseudomonadota</taxon>
        <taxon>Betaproteobacteria</taxon>
        <taxon>Burkholderiales</taxon>
        <taxon>Alcaligenaceae</taxon>
        <taxon>Jezberella</taxon>
    </lineage>
</organism>
<gene>
    <name evidence="4" type="ORF">BCM14_2476</name>
</gene>
<feature type="domain" description="Peptidase M61 catalytic" evidence="1">
    <location>
        <begin position="291"/>
        <end position="407"/>
    </location>
</feature>
<keyword evidence="4" id="KW-0645">Protease</keyword>
<dbReference type="Pfam" id="PF13180">
    <property type="entry name" value="PDZ_2"/>
    <property type="match status" value="1"/>
</dbReference>
<dbReference type="Pfam" id="PF17899">
    <property type="entry name" value="Peptidase_M61_N"/>
    <property type="match status" value="1"/>
</dbReference>
<evidence type="ECO:0000313" key="4">
    <source>
        <dbReference type="EMBL" id="PRY96723.1"/>
    </source>
</evidence>
<dbReference type="Gene3D" id="1.10.390.10">
    <property type="entry name" value="Neutral Protease Domain 2"/>
    <property type="match status" value="1"/>
</dbReference>
<dbReference type="Gene3D" id="2.60.40.3650">
    <property type="match status" value="1"/>
</dbReference>
<keyword evidence="4" id="KW-0378">Hydrolase</keyword>
<dbReference type="SUPFAM" id="SSF50156">
    <property type="entry name" value="PDZ domain-like"/>
    <property type="match status" value="1"/>
</dbReference>
<proteinExistence type="predicted"/>
<dbReference type="InterPro" id="IPR040756">
    <property type="entry name" value="Peptidase_M61_N"/>
</dbReference>
<dbReference type="InterPro" id="IPR001478">
    <property type="entry name" value="PDZ"/>
</dbReference>
<name>A0A2T0XCR0_9BURK</name>
<dbReference type="GO" id="GO:0008237">
    <property type="term" value="F:metallopeptidase activity"/>
    <property type="evidence" value="ECO:0007669"/>
    <property type="project" value="UniProtKB-KW"/>
</dbReference>
<feature type="domain" description="PDZ" evidence="2">
    <location>
        <begin position="502"/>
        <end position="581"/>
    </location>
</feature>
<dbReference type="AlphaFoldDB" id="A0A2T0XCR0"/>
<dbReference type="PIRSF" id="PIRSF016493">
    <property type="entry name" value="Glycyl_aminpptds"/>
    <property type="match status" value="1"/>
</dbReference>
<keyword evidence="4" id="KW-0482">Metalloprotease</keyword>
<keyword evidence="5" id="KW-1185">Reference proteome</keyword>
<feature type="domain" description="Peptidase M61 N-terminal" evidence="3">
    <location>
        <begin position="8"/>
        <end position="187"/>
    </location>
</feature>
<dbReference type="Gene3D" id="2.30.42.10">
    <property type="match status" value="1"/>
</dbReference>
<accession>A0A2T0XCR0</accession>
<dbReference type="EMBL" id="PVTV01000016">
    <property type="protein sequence ID" value="PRY96723.1"/>
    <property type="molecule type" value="Genomic_DNA"/>
</dbReference>
<dbReference type="Proteomes" id="UP000238308">
    <property type="component" value="Unassembled WGS sequence"/>
</dbReference>
<dbReference type="InterPro" id="IPR007963">
    <property type="entry name" value="Peptidase_M61_catalytic"/>
</dbReference>
<reference evidence="4 5" key="1">
    <citation type="submission" date="2018-03" db="EMBL/GenBank/DDBJ databases">
        <title>Genomic Encyclopedia of Type Strains, Phase III (KMG-III): the genomes of soil and plant-associated and newly described type strains.</title>
        <authorList>
            <person name="Whitman W."/>
        </authorList>
    </citation>
    <scope>NUCLEOTIDE SEQUENCE [LARGE SCALE GENOMIC DNA]</scope>
    <source>
        <strain evidence="4 5">MWH-P2sevCIIIb</strain>
    </source>
</reference>
<dbReference type="InterPro" id="IPR024191">
    <property type="entry name" value="Peptidase_M61"/>
</dbReference>
<dbReference type="InterPro" id="IPR027268">
    <property type="entry name" value="Peptidase_M4/M1_CTD_sf"/>
</dbReference>
<dbReference type="OrthoDB" id="9778516at2"/>
<dbReference type="Pfam" id="PF05299">
    <property type="entry name" value="Peptidase_M61"/>
    <property type="match status" value="1"/>
</dbReference>
<evidence type="ECO:0000259" key="1">
    <source>
        <dbReference type="Pfam" id="PF05299"/>
    </source>
</evidence>
<evidence type="ECO:0000313" key="5">
    <source>
        <dbReference type="Proteomes" id="UP000238308"/>
    </source>
</evidence>
<evidence type="ECO:0000259" key="3">
    <source>
        <dbReference type="Pfam" id="PF17899"/>
    </source>
</evidence>
<evidence type="ECO:0000259" key="2">
    <source>
        <dbReference type="Pfam" id="PF13180"/>
    </source>
</evidence>
<comment type="caution">
    <text evidence="4">The sequence shown here is derived from an EMBL/GenBank/DDBJ whole genome shotgun (WGS) entry which is preliminary data.</text>
</comment>
<sequence length="601" mass="66849">MKLKPILYNLVPFDPAGHHFKVTMTIADPDPKGQIVSLPAWIPGSYLIRDFARQIETITAKCRSAKVPLTKTDNHTWRAAPCTGSLVISIVVYAWDLSVRGAHLDEAHGFVNGTSVFLCAKGKEANPCLLTIEGLPNRGGAWRVYTSLPPVLSLNAEKSRLVSRSEPAHYRANNYDELVDHPIEMGRPQVARFKACGAEHEMVFTGLIPNLDIKRITQDVKKICEAQIRFFEPETGLAPFLDSALKYVFLTTVVGDGYGGLEHRASTALIAARKDLPVIGQAKAPAGYATFLGLVSHEYFHTWNVKRIKPAAFAPYNFARENHTSLLWLFEGFTSYYDELFLLRSGIVDKKDYLTALGKQISTVWATPGRHKQSVAQSSFDAWTRYYKQDENSANAIVSYYSKGALIALGLDLKIRQDSAERFSLDDVMRALWQQFGKNFYRAVGQGIAEKAFVKLVRETTGVEVSDEISRWVDGTDDVELNKLFARQGIELIWQNSTTLPTMNVRVRKQGDQLILAQVLEHGAAHRGGLSALDALVAIDGLKVEPNQASFDQLLSAYQPGDRVEVHVFRRDELRQFTVELAPPPLSDCVLKVAAEASSRA</sequence>
<dbReference type="SUPFAM" id="SSF55486">
    <property type="entry name" value="Metalloproteases ('zincins'), catalytic domain"/>
    <property type="match status" value="1"/>
</dbReference>
<protein>
    <submittedName>
        <fullName evidence="4">Putative metalloprotease with PDZ domain</fullName>
    </submittedName>
</protein>
<dbReference type="GO" id="GO:0006508">
    <property type="term" value="P:proteolysis"/>
    <property type="evidence" value="ECO:0007669"/>
    <property type="project" value="UniProtKB-KW"/>
</dbReference>